<dbReference type="InterPro" id="IPR050173">
    <property type="entry name" value="ABC_transporter_C-like"/>
</dbReference>
<dbReference type="CDD" id="cd03288">
    <property type="entry name" value="ABCC_SUR2"/>
    <property type="match status" value="1"/>
</dbReference>
<accession>A0A8C7WMX8</accession>
<feature type="transmembrane region" description="Helical" evidence="13">
    <location>
        <begin position="106"/>
        <end position="125"/>
    </location>
</feature>
<dbReference type="GO" id="GO:0005886">
    <property type="term" value="C:plasma membrane"/>
    <property type="evidence" value="ECO:0007669"/>
    <property type="project" value="UniProtKB-ARBA"/>
</dbReference>
<dbReference type="FunFam" id="3.40.50.300:FF:003233">
    <property type="entry name" value="ATP-binding cassette sub-family C member 8"/>
    <property type="match status" value="1"/>
</dbReference>
<feature type="domain" description="ABC transporter" evidence="14">
    <location>
        <begin position="332"/>
        <end position="576"/>
    </location>
</feature>
<dbReference type="InterPro" id="IPR003439">
    <property type="entry name" value="ABC_transporter-like_ATP-bd"/>
</dbReference>
<dbReference type="InterPro" id="IPR017871">
    <property type="entry name" value="ABC_transporter-like_CS"/>
</dbReference>
<evidence type="ECO:0000313" key="17">
    <source>
        <dbReference type="Proteomes" id="UP000694383"/>
    </source>
</evidence>
<feature type="region of interest" description="Disordered" evidence="12">
    <location>
        <begin position="302"/>
        <end position="321"/>
    </location>
</feature>
<dbReference type="FunFam" id="3.40.50.300:FF:000197">
    <property type="entry name" value="ATP-binding cassette, sub-family C (CFTR/MRP), member 9"/>
    <property type="match status" value="1"/>
</dbReference>
<keyword evidence="4 13" id="KW-0812">Transmembrane</keyword>
<feature type="transmembrane region" description="Helical" evidence="13">
    <location>
        <begin position="131"/>
        <end position="148"/>
    </location>
</feature>
<reference evidence="16" key="1">
    <citation type="submission" date="2025-08" db="UniProtKB">
        <authorList>
            <consortium name="Ensembl"/>
        </authorList>
    </citation>
    <scope>IDENTIFICATION</scope>
</reference>
<dbReference type="GO" id="GO:0005524">
    <property type="term" value="F:ATP binding"/>
    <property type="evidence" value="ECO:0007669"/>
    <property type="project" value="UniProtKB-KW"/>
</dbReference>
<dbReference type="InterPro" id="IPR027417">
    <property type="entry name" value="P-loop_NTPase"/>
</dbReference>
<evidence type="ECO:0000256" key="10">
    <source>
        <dbReference type="ARBA" id="ARBA00023170"/>
    </source>
</evidence>
<dbReference type="GO" id="GO:0008281">
    <property type="term" value="F:sulfonylurea receptor activity"/>
    <property type="evidence" value="ECO:0007669"/>
    <property type="project" value="InterPro"/>
</dbReference>
<evidence type="ECO:0000256" key="9">
    <source>
        <dbReference type="ARBA" id="ARBA00023136"/>
    </source>
</evidence>
<dbReference type="GO" id="GO:0006813">
    <property type="term" value="P:potassium ion transport"/>
    <property type="evidence" value="ECO:0007669"/>
    <property type="project" value="InterPro"/>
</dbReference>
<feature type="transmembrane region" description="Helical" evidence="13">
    <location>
        <begin position="708"/>
        <end position="732"/>
    </location>
</feature>
<dbReference type="GeneTree" id="ENSGT00940000156626"/>
<dbReference type="SMART" id="SM00382">
    <property type="entry name" value="AAA"/>
    <property type="match status" value="2"/>
</dbReference>
<evidence type="ECO:0000256" key="1">
    <source>
        <dbReference type="ARBA" id="ARBA00004370"/>
    </source>
</evidence>
<dbReference type="InterPro" id="IPR003593">
    <property type="entry name" value="AAA+_ATPase"/>
</dbReference>
<keyword evidence="11" id="KW-0325">Glycoprotein</keyword>
<evidence type="ECO:0000256" key="12">
    <source>
        <dbReference type="SAM" id="MobiDB-lite"/>
    </source>
</evidence>
<evidence type="ECO:0000256" key="7">
    <source>
        <dbReference type="ARBA" id="ARBA00022840"/>
    </source>
</evidence>
<dbReference type="InterPro" id="IPR011527">
    <property type="entry name" value="ABC1_TM_dom"/>
</dbReference>
<feature type="transmembrane region" description="Helical" evidence="13">
    <location>
        <begin position="637"/>
        <end position="659"/>
    </location>
</feature>
<dbReference type="CDD" id="cd18602">
    <property type="entry name" value="ABC_6TM_SUR1_D2_like"/>
    <property type="match status" value="1"/>
</dbReference>
<keyword evidence="10" id="KW-0675">Receptor</keyword>
<dbReference type="PROSITE" id="PS50929">
    <property type="entry name" value="ABC_TM1F"/>
    <property type="match status" value="1"/>
</dbReference>
<keyword evidence="5" id="KW-0677">Repeat</keyword>
<comment type="subcellular location">
    <subcellularLocation>
        <location evidence="1">Membrane</location>
    </subcellularLocation>
</comment>
<dbReference type="FunFam" id="1.20.1560.10:FF:000005">
    <property type="entry name" value="ATP-binding cassette, sub-family C (CFTR/MRP), member 9"/>
    <property type="match status" value="1"/>
</dbReference>
<evidence type="ECO:0000259" key="14">
    <source>
        <dbReference type="PROSITE" id="PS50893"/>
    </source>
</evidence>
<proteinExistence type="inferred from homology"/>
<keyword evidence="6" id="KW-0547">Nucleotide-binding</keyword>
<evidence type="ECO:0000256" key="5">
    <source>
        <dbReference type="ARBA" id="ARBA00022737"/>
    </source>
</evidence>
<feature type="domain" description="ABC transmembrane type-1" evidence="15">
    <location>
        <begin position="656"/>
        <end position="952"/>
    </location>
</feature>
<evidence type="ECO:0000313" key="16">
    <source>
        <dbReference type="Ensembl" id="ENSOSIP00000000669.1"/>
    </source>
</evidence>
<dbReference type="PANTHER" id="PTHR24223">
    <property type="entry name" value="ATP-BINDING CASSETTE SUB-FAMILY C"/>
    <property type="match status" value="1"/>
</dbReference>
<dbReference type="GO" id="GO:0140359">
    <property type="term" value="F:ABC-type transporter activity"/>
    <property type="evidence" value="ECO:0007669"/>
    <property type="project" value="InterPro"/>
</dbReference>
<evidence type="ECO:0000259" key="15">
    <source>
        <dbReference type="PROSITE" id="PS50929"/>
    </source>
</evidence>
<keyword evidence="7" id="KW-0067">ATP-binding</keyword>
<dbReference type="PROSITE" id="PS50893">
    <property type="entry name" value="ABC_TRANSPORTER_2"/>
    <property type="match status" value="2"/>
</dbReference>
<evidence type="ECO:0000256" key="3">
    <source>
        <dbReference type="ARBA" id="ARBA00022448"/>
    </source>
</evidence>
<dbReference type="Proteomes" id="UP000694383">
    <property type="component" value="Unplaced"/>
</dbReference>
<sequence>MSLAFCGTDNNSAAYNVDGGVLNNGCFLDALNVVPHVFLLFITFPILFIGWGSQSSKVHIHHSTWLHFPGHNLRWILTFVLLFVLVCEIAEGIVSDGFSQSLHLHLYMPAALAFMAGVTSIVYYHNIETSNFPKLLSALLIYWVLAFTMKTIKFAKYTEHGIGPRQLRYCITGLLVLLYGLLLAVEINVILGRRYMCFDDPTEVKPPEDLQDLGVRFLQPFVNLLSKSTYWWMNKFITSAHKRPIDLKVIGKLPIAMRALTNYIKLRKEFEDQKSSNESLPSSSFLSRCLQPLKVVNRKRPARDDWNNFSPRGDQEADGVSQGVDQDTCIKVTLQSAAESEMCLCLLDSLCCCPPRTHTGKLTMIVGQVGCGKSSLLLAALGEMQRVSGTVTWNRWVSSFTSSLLECAFFLHRGPVAYASQKPWLLNATIVENVTFEMPMIKSRYNAVIEACSLQPDIDILPQGDQTEVGERGIILSGGQKQRISVARALYQQTNVVFLDDPFSALDIHLSDHLMQDGILKMLREEKRTVVLVTHKLQYLPHADWIIAMKDGTIQTEGTLKDIQKSEPELFEQWKTLMHRQDQEFQTETVTETMTDLERKNLRRAMYSREAAKTEEDEEGDEDDDNLSQVMRQRATIPWRSCGAYLSSAGPLLLSLLLLSQLLKHSLMVAIDYWLARWTSYVISAKADAVSSPNCASACLQDCSFSHAWYLSVFSVLCCLGIVLCLATSVAVEWTGLAAAKELHHGLLNKIILAPMRLFETTPLGSILNRFSTDTNTIDQHIPTTLECLSRSTLLCVSAMAVISYVTPVFLIALLPLAVTCYFIQKYFRVASRDLQQLEDSTQLPLLSHFSETVEGLPTIRALRYEPRFRHRLLQFTDANNIASLFLTAANRWLEVRMEYIGACVVLVAAVASISSSLYNQLSPGLVGLGLTYALMVSNYMNWMVRNLADMEVQLGAVKRINGLLRTEAENYEGLLSECADVPDGWPRHGEIKIQNLSVRYDASLKPVLKNVNVHVSPGQKVGICGRTGSGKSSFSLAFFRMVDMFEGRIVIDNIDISKLPLQTLRSRLSIILQDPILFSGTIRFNLDPEMKATDEMLWEALEIAQLKSVVKTLPGGLDAIVTEGGENFSQGQRQLFCLARAFVRKSSILIMDEATASIDMATESILQKVVMTAFADRTVVTIAHRVHTILNADLVIVMKRGTILEYDTPQALLDSEDSVFASFVRADK</sequence>
<dbReference type="PRINTS" id="PR01092">
    <property type="entry name" value="SULFNYLUREAR"/>
</dbReference>
<feature type="transmembrane region" description="Helical" evidence="13">
    <location>
        <begin position="802"/>
        <end position="824"/>
    </location>
</feature>
<keyword evidence="17" id="KW-1185">Reference proteome</keyword>
<evidence type="ECO:0000256" key="11">
    <source>
        <dbReference type="ARBA" id="ARBA00023180"/>
    </source>
</evidence>
<evidence type="ECO:0000256" key="2">
    <source>
        <dbReference type="ARBA" id="ARBA00009726"/>
    </source>
</evidence>
<dbReference type="PANTHER" id="PTHR24223:SF187">
    <property type="entry name" value="ATP-BINDING CASSETTE SUB-FAMILY C MEMBER 8"/>
    <property type="match status" value="1"/>
</dbReference>
<evidence type="ECO:0000256" key="4">
    <source>
        <dbReference type="ARBA" id="ARBA00022692"/>
    </source>
</evidence>
<keyword evidence="8 13" id="KW-1133">Transmembrane helix</keyword>
<dbReference type="GO" id="GO:0032991">
    <property type="term" value="C:protein-containing complex"/>
    <property type="evidence" value="ECO:0007669"/>
    <property type="project" value="UniProtKB-ARBA"/>
</dbReference>
<dbReference type="Ensembl" id="ENSOSIT00000000710.1">
    <property type="protein sequence ID" value="ENSOSIP00000000669.1"/>
    <property type="gene ID" value="ENSOSIG00000000295.1"/>
</dbReference>
<dbReference type="Gene3D" id="1.20.1560.10">
    <property type="entry name" value="ABC transporter type 1, transmembrane domain"/>
    <property type="match status" value="1"/>
</dbReference>
<feature type="transmembrane region" description="Helical" evidence="13">
    <location>
        <begin position="169"/>
        <end position="191"/>
    </location>
</feature>
<dbReference type="GO" id="GO:0016887">
    <property type="term" value="F:ATP hydrolysis activity"/>
    <property type="evidence" value="ECO:0007669"/>
    <property type="project" value="InterPro"/>
</dbReference>
<feature type="transmembrane region" description="Helical" evidence="13">
    <location>
        <begin position="33"/>
        <end position="53"/>
    </location>
</feature>
<dbReference type="SUPFAM" id="SSF90123">
    <property type="entry name" value="ABC transporter transmembrane region"/>
    <property type="match status" value="1"/>
</dbReference>
<dbReference type="Pfam" id="PF00005">
    <property type="entry name" value="ABC_tran"/>
    <property type="match status" value="2"/>
</dbReference>
<dbReference type="Pfam" id="PF00664">
    <property type="entry name" value="ABC_membrane"/>
    <property type="match status" value="1"/>
</dbReference>
<dbReference type="InterPro" id="IPR036640">
    <property type="entry name" value="ABC1_TM_sf"/>
</dbReference>
<feature type="transmembrane region" description="Helical" evidence="13">
    <location>
        <begin position="73"/>
        <end position="94"/>
    </location>
</feature>
<protein>
    <submittedName>
        <fullName evidence="16">ATP-binding cassette, sub-family C (CFTR/MRP), member 8</fullName>
    </submittedName>
</protein>
<keyword evidence="3" id="KW-0813">Transport</keyword>
<keyword evidence="9 13" id="KW-0472">Membrane</keyword>
<evidence type="ECO:0000256" key="13">
    <source>
        <dbReference type="SAM" id="Phobius"/>
    </source>
</evidence>
<feature type="domain" description="ABC transporter" evidence="14">
    <location>
        <begin position="992"/>
        <end position="1226"/>
    </location>
</feature>
<evidence type="ECO:0000256" key="8">
    <source>
        <dbReference type="ARBA" id="ARBA00022989"/>
    </source>
</evidence>
<dbReference type="AlphaFoldDB" id="A0A8C7WMX8"/>
<evidence type="ECO:0000256" key="6">
    <source>
        <dbReference type="ARBA" id="ARBA00022741"/>
    </source>
</evidence>
<comment type="similarity">
    <text evidence="2">Belongs to the ABC transporter superfamily. ABCC family. Conjugate transporter (TC 3.A.1.208) subfamily.</text>
</comment>
<dbReference type="InterPro" id="IPR000388">
    <property type="entry name" value="ABCC8/9"/>
</dbReference>
<name>A0A8C7WMX8_9TELE</name>
<dbReference type="PROSITE" id="PS00211">
    <property type="entry name" value="ABC_TRANSPORTER_1"/>
    <property type="match status" value="2"/>
</dbReference>
<organism evidence="16 17">
    <name type="scientific">Oryzias sinensis</name>
    <name type="common">Chinese medaka</name>
    <dbReference type="NCBI Taxonomy" id="183150"/>
    <lineage>
        <taxon>Eukaryota</taxon>
        <taxon>Metazoa</taxon>
        <taxon>Chordata</taxon>
        <taxon>Craniata</taxon>
        <taxon>Vertebrata</taxon>
        <taxon>Euteleostomi</taxon>
        <taxon>Actinopterygii</taxon>
        <taxon>Neopterygii</taxon>
        <taxon>Teleostei</taxon>
        <taxon>Neoteleostei</taxon>
        <taxon>Acanthomorphata</taxon>
        <taxon>Ovalentaria</taxon>
        <taxon>Atherinomorphae</taxon>
        <taxon>Beloniformes</taxon>
        <taxon>Adrianichthyidae</taxon>
        <taxon>Oryziinae</taxon>
        <taxon>Oryzias</taxon>
    </lineage>
</organism>
<reference evidence="16" key="2">
    <citation type="submission" date="2025-09" db="UniProtKB">
        <authorList>
            <consortium name="Ensembl"/>
        </authorList>
    </citation>
    <scope>IDENTIFICATION</scope>
</reference>
<dbReference type="SUPFAM" id="SSF52540">
    <property type="entry name" value="P-loop containing nucleoside triphosphate hydrolases"/>
    <property type="match status" value="2"/>
</dbReference>
<dbReference type="Gene3D" id="3.40.50.300">
    <property type="entry name" value="P-loop containing nucleotide triphosphate hydrolases"/>
    <property type="match status" value="2"/>
</dbReference>